<keyword evidence="8" id="KW-0539">Nucleus</keyword>
<dbReference type="EC" id="2.7.7.19" evidence="3"/>
<feature type="compositionally biased region" description="Polar residues" evidence="10">
    <location>
        <begin position="715"/>
        <end position="725"/>
    </location>
</feature>
<evidence type="ECO:0000256" key="10">
    <source>
        <dbReference type="SAM" id="MobiDB-lite"/>
    </source>
</evidence>
<protein>
    <recommendedName>
        <fullName evidence="3">polynucleotide adenylyltransferase</fullName>
        <ecNumber evidence="3">2.7.7.19</ecNumber>
    </recommendedName>
</protein>
<dbReference type="GO" id="GO:0006397">
    <property type="term" value="P:mRNA processing"/>
    <property type="evidence" value="ECO:0007669"/>
    <property type="project" value="UniProtKB-KW"/>
</dbReference>
<evidence type="ECO:0000256" key="9">
    <source>
        <dbReference type="ARBA" id="ARBA00048830"/>
    </source>
</evidence>
<proteinExistence type="inferred from homology"/>
<evidence type="ECO:0000256" key="5">
    <source>
        <dbReference type="ARBA" id="ARBA00022679"/>
    </source>
</evidence>
<evidence type="ECO:0000256" key="1">
    <source>
        <dbReference type="ARBA" id="ARBA00004123"/>
    </source>
</evidence>
<comment type="similarity">
    <text evidence="2">Belongs to the poly(A) polymerase family.</text>
</comment>
<comment type="subcellular location">
    <subcellularLocation>
        <location evidence="1">Nucleus</location>
    </subcellularLocation>
</comment>
<keyword evidence="4" id="KW-0507">mRNA processing</keyword>
<dbReference type="SUPFAM" id="SSF81631">
    <property type="entry name" value="PAP/OAS1 substrate-binding domain"/>
    <property type="match status" value="1"/>
</dbReference>
<dbReference type="Gene3D" id="3.30.460.10">
    <property type="entry name" value="Beta Polymerase, domain 2"/>
    <property type="match status" value="1"/>
</dbReference>
<evidence type="ECO:0000313" key="13">
    <source>
        <dbReference type="WBParaSite" id="Gr19_v10_g4147.t1"/>
    </source>
</evidence>
<accession>A0A914HVF4</accession>
<dbReference type="SUPFAM" id="SSF81301">
    <property type="entry name" value="Nucleotidyltransferase"/>
    <property type="match status" value="1"/>
</dbReference>
<dbReference type="Proteomes" id="UP000887572">
    <property type="component" value="Unplaced"/>
</dbReference>
<dbReference type="GO" id="GO:1990817">
    <property type="term" value="F:poly(A) RNA polymerase activity"/>
    <property type="evidence" value="ECO:0007669"/>
    <property type="project" value="UniProtKB-EC"/>
</dbReference>
<keyword evidence="12" id="KW-1185">Reference proteome</keyword>
<evidence type="ECO:0000256" key="7">
    <source>
        <dbReference type="ARBA" id="ARBA00022840"/>
    </source>
</evidence>
<feature type="region of interest" description="Disordered" evidence="10">
    <location>
        <begin position="1"/>
        <end position="37"/>
    </location>
</feature>
<comment type="catalytic activity">
    <reaction evidence="9">
        <text>RNA(n) + ATP = RNA(n)-3'-adenine ribonucleotide + diphosphate</text>
        <dbReference type="Rhea" id="RHEA:11332"/>
        <dbReference type="Rhea" id="RHEA-COMP:14527"/>
        <dbReference type="Rhea" id="RHEA-COMP:17347"/>
        <dbReference type="ChEBI" id="CHEBI:30616"/>
        <dbReference type="ChEBI" id="CHEBI:33019"/>
        <dbReference type="ChEBI" id="CHEBI:140395"/>
        <dbReference type="ChEBI" id="CHEBI:173115"/>
        <dbReference type="EC" id="2.7.7.19"/>
    </reaction>
</comment>
<keyword evidence="5" id="KW-0808">Transferase</keyword>
<dbReference type="GO" id="GO:0005634">
    <property type="term" value="C:nucleus"/>
    <property type="evidence" value="ECO:0007669"/>
    <property type="project" value="UniProtKB-SubCell"/>
</dbReference>
<evidence type="ECO:0000256" key="6">
    <source>
        <dbReference type="ARBA" id="ARBA00022741"/>
    </source>
</evidence>
<evidence type="ECO:0000256" key="2">
    <source>
        <dbReference type="ARBA" id="ARBA00010912"/>
    </source>
</evidence>
<dbReference type="PANTHER" id="PTHR10682:SF10">
    <property type="entry name" value="POLYNUCLEOTIDE ADENYLYLTRANSFERASE"/>
    <property type="match status" value="1"/>
</dbReference>
<keyword evidence="6" id="KW-0547">Nucleotide-binding</keyword>
<feature type="domain" description="Poly(A) polymerase central" evidence="11">
    <location>
        <begin position="1588"/>
        <end position="1710"/>
    </location>
</feature>
<evidence type="ECO:0000259" key="11">
    <source>
        <dbReference type="Pfam" id="PF04928"/>
    </source>
</evidence>
<evidence type="ECO:0000256" key="4">
    <source>
        <dbReference type="ARBA" id="ARBA00022664"/>
    </source>
</evidence>
<feature type="region of interest" description="Disordered" evidence="10">
    <location>
        <begin position="715"/>
        <end position="738"/>
    </location>
</feature>
<reference evidence="13" key="1">
    <citation type="submission" date="2022-11" db="UniProtKB">
        <authorList>
            <consortium name="WormBaseParasite"/>
        </authorList>
    </citation>
    <scope>IDENTIFICATION</scope>
</reference>
<sequence length="1884" mass="216989">MSLKTLRSLGEGGKNAVSNRKDPNPNGMPGHPTTVTGIRPASTLLLNEWHFRHKMFRRIVPSLCTAQGQKMPGHPTTVTGIRPASTLLLNEWHFRHKMFRRIVPSLCTAQGQKMPGRALLKMAKCRVIHLIVLLINSLTAYEIGLTLNEMDNIYSKLLNLPPADGSLSTSKLCKLWKFWHELGETFVNFHLLANEFELVIKKRINPDVNAVECSQMENIGPIFVRPLQMEIFERDIKLAHFSAIMFLMHPQKESELRIRIGGLTKPGNFVGDFSQFFGTERLKFETNFAHRLRVWHITGNVEKIAGVKIMTATLFDADILERIEFHQPMTMALEHVDDGRLAVEYAKMLFSDNLDKYELKLSARMLFGRIWAIFTKVHSLEQTKKAQNKKQGKNLAKIEQLWNEQVNALMEYFINVDNGKLGQIYEFWHKLAILNNKIWKNEAFELVQMKQIGNLQQIMHQILLIIRVELIDEHCETMARLFESENAFSECLKKSRIDGTGTRQQLLAFLASKLDVDGQSLGWNAFLSFQNIGKLLRINLTAEEVNQLQIRNYVKFLNFDTDETESKKTHLLLDLLAFYQWMKNRLGTLSAKSANFLKQNFELMELWMDAVGALKDGKEADKQREAYNILTQKVAQIYFRGDKLWQNDDGKTENGTKKWENTLNKLHLDILDTLLIDRQEFGERLGDIYLNSKRMAQMISSDSKVFVNLLKKSRNTPNFQQNNGEEQQKKRGEAPEEEINEEDVDIHLLMVSYKNLLLLERTCNAMAKKRMTVDSALFVHKTELRRLLNLVEAARADFFARPTATEEKLRSICLIKAFSDRIVRNGTLNESPQWRAELNKIIGIFYLFKNDETSDRKLLNSADCEHPQFVNAILAELNKSPMVEMIHIFMIVLLTQSMRDFAEFVVRNAYSLPKTRFYTHIDDSERIHFYNLILATDDPNQALMNESVLSLKLLINSAKTMEAQSFSDAEIAMPKAQTFATKDDQKTNELIRILREKSSAIARLELLVSTNLIGLLLGAPEIRAKLLNTNWMFDDSFKCQHLPPEEVAQFSYQLVNLVQKVKEFILSNKNKHLDGPKLEKCWNNIKESANSEGRIQWINSGGKAAPPSEAIAQWHFEALQKDSADGEQSDEEANEMFQKIIKGLNENRGHRKKLTQLLKLEGIKKLFNLHKINENKNSENAVTNSIEIRQQNEQKIAADKKENEMPQNETDNSAPKFEQKEEKEINLKKLATELAKINSFAAFCNDLILFEKYKEFILEPFEEKLKIVNIAAQVNEIEQRVKEIEKLFRFFQFNFGPMEFEKAKMGKSKMLWQIEIDQQIYEKINSKKESDKYLLPNFPKKSQQLTHFANIAEEMKFVENLENHLTKEAKSEDGNNSKERFDRKIKESLKKIHKIVDEWSDKRARLLISGSFLLGSYTFCSDVDLICLVPRKTVTQMDFFANNQTICVAGKCTSPSIETNRSLYCRLCTNANVRGLVKINYGTVFLIKFQFDGIEFDLTFVSIPSRKDLPVQINDESIKSFLDKFAIENSDDVKMLRVLSSYRSVRYVANLLSLDTANGDWTRILNDDAAGDGHQSVHQKSSKISKQFRNLLLSLKLWTKKNFIYSNRFGYFNGAMLTIMATKIMLLYPNASLPFLYEKFFLIYSTRPFDVPIQLKKLENASKLNLLPPINLTEAQMFVFTPSFPEQNAAKFVTYSTAKVIQKEIIGALNDIKSMGIGNYFDWALTNSTPFTEKFDYFILVNCAGEVQIGTDKFCQFVDGRIRLEFVYEIGIETRLYPNYFGQTCQIPKHFEAFNGKGIVTNYCKVWLAGVSLASAPDDLGESLSKMLNGFDLAIKRAYLRFNPTKDGVQNEGQMSESDEIQTIYRKLKFDLKSMLVERRRLID</sequence>
<evidence type="ECO:0000256" key="3">
    <source>
        <dbReference type="ARBA" id="ARBA00012388"/>
    </source>
</evidence>
<dbReference type="WBParaSite" id="Gr19_v10_g4147.t1">
    <property type="protein sequence ID" value="Gr19_v10_g4147.t1"/>
    <property type="gene ID" value="Gr19_v10_g4147"/>
</dbReference>
<evidence type="ECO:0000256" key="8">
    <source>
        <dbReference type="ARBA" id="ARBA00023242"/>
    </source>
</evidence>
<dbReference type="Gene3D" id="1.10.1410.10">
    <property type="match status" value="1"/>
</dbReference>
<evidence type="ECO:0000313" key="12">
    <source>
        <dbReference type="Proteomes" id="UP000887572"/>
    </source>
</evidence>
<dbReference type="InterPro" id="IPR007012">
    <property type="entry name" value="PolA_pol_cen_dom"/>
</dbReference>
<feature type="region of interest" description="Disordered" evidence="10">
    <location>
        <begin position="1199"/>
        <end position="1219"/>
    </location>
</feature>
<organism evidence="12 13">
    <name type="scientific">Globodera rostochiensis</name>
    <name type="common">Golden nematode worm</name>
    <name type="synonym">Heterodera rostochiensis</name>
    <dbReference type="NCBI Taxonomy" id="31243"/>
    <lineage>
        <taxon>Eukaryota</taxon>
        <taxon>Metazoa</taxon>
        <taxon>Ecdysozoa</taxon>
        <taxon>Nematoda</taxon>
        <taxon>Chromadorea</taxon>
        <taxon>Rhabditida</taxon>
        <taxon>Tylenchina</taxon>
        <taxon>Tylenchomorpha</taxon>
        <taxon>Tylenchoidea</taxon>
        <taxon>Heteroderidae</taxon>
        <taxon>Heteroderinae</taxon>
        <taxon>Globodera</taxon>
    </lineage>
</organism>
<name>A0A914HVF4_GLORO</name>
<dbReference type="PANTHER" id="PTHR10682">
    <property type="entry name" value="POLY A POLYMERASE"/>
    <property type="match status" value="1"/>
</dbReference>
<dbReference type="InterPro" id="IPR043519">
    <property type="entry name" value="NT_sf"/>
</dbReference>
<dbReference type="GO" id="GO:0005524">
    <property type="term" value="F:ATP binding"/>
    <property type="evidence" value="ECO:0007669"/>
    <property type="project" value="UniProtKB-KW"/>
</dbReference>
<keyword evidence="7" id="KW-0067">ATP-binding</keyword>
<dbReference type="Pfam" id="PF04928">
    <property type="entry name" value="PAP_central"/>
    <property type="match status" value="1"/>
</dbReference>